<dbReference type="Pfam" id="PF00781">
    <property type="entry name" value="DAGK_cat"/>
    <property type="match status" value="1"/>
</dbReference>
<evidence type="ECO:0000313" key="2">
    <source>
        <dbReference type="EMBL" id="KIK31353.1"/>
    </source>
</evidence>
<name>A0A0D0AGZ9_9AGAM</name>
<dbReference type="AlphaFoldDB" id="A0A0D0AGZ9"/>
<proteinExistence type="predicted"/>
<dbReference type="InterPro" id="IPR016064">
    <property type="entry name" value="NAD/diacylglycerol_kinase_sf"/>
</dbReference>
<dbReference type="GO" id="GO:0001727">
    <property type="term" value="F:lipid kinase activity"/>
    <property type="evidence" value="ECO:0007669"/>
    <property type="project" value="TreeGrafter"/>
</dbReference>
<dbReference type="PANTHER" id="PTHR12358:SF105">
    <property type="entry name" value="DAGKC DOMAIN-CONTAINING PROTEIN"/>
    <property type="match status" value="1"/>
</dbReference>
<reference evidence="3" key="2">
    <citation type="submission" date="2015-01" db="EMBL/GenBank/DDBJ databases">
        <title>Evolutionary Origins and Diversification of the Mycorrhizal Mutualists.</title>
        <authorList>
            <consortium name="DOE Joint Genome Institute"/>
            <consortium name="Mycorrhizal Genomics Consortium"/>
            <person name="Kohler A."/>
            <person name="Kuo A."/>
            <person name="Nagy L.G."/>
            <person name="Floudas D."/>
            <person name="Copeland A."/>
            <person name="Barry K.W."/>
            <person name="Cichocki N."/>
            <person name="Veneault-Fourrey C."/>
            <person name="LaButti K."/>
            <person name="Lindquist E.A."/>
            <person name="Lipzen A."/>
            <person name="Lundell T."/>
            <person name="Morin E."/>
            <person name="Murat C."/>
            <person name="Riley R."/>
            <person name="Ohm R."/>
            <person name="Sun H."/>
            <person name="Tunlid A."/>
            <person name="Henrissat B."/>
            <person name="Grigoriev I.V."/>
            <person name="Hibbett D.S."/>
            <person name="Martin F."/>
        </authorList>
    </citation>
    <scope>NUCLEOTIDE SEQUENCE [LARGE SCALE GENOMIC DNA]</scope>
    <source>
        <strain evidence="3">441</strain>
    </source>
</reference>
<sequence length="385" mass="41773">MSATVLVLYNPASGDSTAKEFFENHVLPYLNGNGIRPAAVVATEYPGHAGTVVTDFLQKHHGEVTIVLGSGDGTLHEIVNALLGRALDAARVITFALVPCGTANALFSSLFMSMSETPVVAYKLFSLDAFIARSRPKPLTLARTTLYEGPTQYIPCHGIVSVVVTSTALHASILEDSELLRKEIPGIERFKIAAQQNKTRWYRSRVKLSPVPSTGSVQVYDPDLNALVPFKGSLDLSGPFAYFLSTVNVDRLEPTFRIAPQFSTALPDGTSLDVVIVRPQRDPVFTSDTPQAREAFGTKVFTVLTAAYQDGSHIRLRYKENGDISEDNDGPTVVEYFRCGGWEWIPDEADEKARLVCSDGAILRVAAGGRAVCGAIESNNFLVYG</sequence>
<dbReference type="EMBL" id="KN833685">
    <property type="protein sequence ID" value="KIK31353.1"/>
    <property type="molecule type" value="Genomic_DNA"/>
</dbReference>
<protein>
    <recommendedName>
        <fullName evidence="1">DAGKc domain-containing protein</fullName>
    </recommendedName>
</protein>
<dbReference type="Proteomes" id="UP000054018">
    <property type="component" value="Unassembled WGS sequence"/>
</dbReference>
<dbReference type="OrthoDB" id="336240at2759"/>
<dbReference type="HOGENOM" id="CLU_048757_0_0_1"/>
<feature type="domain" description="DAGKc" evidence="1">
    <location>
        <begin position="1"/>
        <end position="149"/>
    </location>
</feature>
<evidence type="ECO:0000313" key="3">
    <source>
        <dbReference type="Proteomes" id="UP000054018"/>
    </source>
</evidence>
<dbReference type="SMART" id="SM00046">
    <property type="entry name" value="DAGKc"/>
    <property type="match status" value="1"/>
</dbReference>
<dbReference type="Gene3D" id="3.40.50.10330">
    <property type="entry name" value="Probable inorganic polyphosphate/atp-NAD kinase, domain 1"/>
    <property type="match status" value="1"/>
</dbReference>
<evidence type="ECO:0000259" key="1">
    <source>
        <dbReference type="PROSITE" id="PS50146"/>
    </source>
</evidence>
<dbReference type="GO" id="GO:0005737">
    <property type="term" value="C:cytoplasm"/>
    <property type="evidence" value="ECO:0007669"/>
    <property type="project" value="TreeGrafter"/>
</dbReference>
<dbReference type="InterPro" id="IPR001206">
    <property type="entry name" value="Diacylglycerol_kinase_cat_dom"/>
</dbReference>
<accession>A0A0D0AGZ9</accession>
<organism evidence="2 3">
    <name type="scientific">Pisolithus microcarpus 441</name>
    <dbReference type="NCBI Taxonomy" id="765257"/>
    <lineage>
        <taxon>Eukaryota</taxon>
        <taxon>Fungi</taxon>
        <taxon>Dikarya</taxon>
        <taxon>Basidiomycota</taxon>
        <taxon>Agaricomycotina</taxon>
        <taxon>Agaricomycetes</taxon>
        <taxon>Agaricomycetidae</taxon>
        <taxon>Boletales</taxon>
        <taxon>Sclerodermatineae</taxon>
        <taxon>Pisolithaceae</taxon>
        <taxon>Pisolithus</taxon>
    </lineage>
</organism>
<dbReference type="GO" id="GO:0016020">
    <property type="term" value="C:membrane"/>
    <property type="evidence" value="ECO:0007669"/>
    <property type="project" value="TreeGrafter"/>
</dbReference>
<dbReference type="PROSITE" id="PS50146">
    <property type="entry name" value="DAGK"/>
    <property type="match status" value="1"/>
</dbReference>
<gene>
    <name evidence="2" type="ORF">PISMIDRAFT_26245</name>
</gene>
<dbReference type="GO" id="GO:0046512">
    <property type="term" value="P:sphingosine biosynthetic process"/>
    <property type="evidence" value="ECO:0007669"/>
    <property type="project" value="TreeGrafter"/>
</dbReference>
<reference evidence="2 3" key="1">
    <citation type="submission" date="2014-04" db="EMBL/GenBank/DDBJ databases">
        <authorList>
            <consortium name="DOE Joint Genome Institute"/>
            <person name="Kuo A."/>
            <person name="Kohler A."/>
            <person name="Costa M.D."/>
            <person name="Nagy L.G."/>
            <person name="Floudas D."/>
            <person name="Copeland A."/>
            <person name="Barry K.W."/>
            <person name="Cichocki N."/>
            <person name="Veneault-Fourrey C."/>
            <person name="LaButti K."/>
            <person name="Lindquist E.A."/>
            <person name="Lipzen A."/>
            <person name="Lundell T."/>
            <person name="Morin E."/>
            <person name="Murat C."/>
            <person name="Sun H."/>
            <person name="Tunlid A."/>
            <person name="Henrissat B."/>
            <person name="Grigoriev I.V."/>
            <person name="Hibbett D.S."/>
            <person name="Martin F."/>
            <person name="Nordberg H.P."/>
            <person name="Cantor M.N."/>
            <person name="Hua S.X."/>
        </authorList>
    </citation>
    <scope>NUCLEOTIDE SEQUENCE [LARGE SCALE GENOMIC DNA]</scope>
    <source>
        <strain evidence="2 3">441</strain>
    </source>
</reference>
<dbReference type="InterPro" id="IPR017438">
    <property type="entry name" value="ATP-NAD_kinase_N"/>
</dbReference>
<dbReference type="PANTHER" id="PTHR12358">
    <property type="entry name" value="SPHINGOSINE KINASE"/>
    <property type="match status" value="1"/>
</dbReference>
<dbReference type="SUPFAM" id="SSF111331">
    <property type="entry name" value="NAD kinase/diacylglycerol kinase-like"/>
    <property type="match status" value="1"/>
</dbReference>
<dbReference type="InterPro" id="IPR050187">
    <property type="entry name" value="Lipid_Phosphate_FormReg"/>
</dbReference>
<keyword evidence="3" id="KW-1185">Reference proteome</keyword>